<organism evidence="1 2">
    <name type="scientific">Actinomadura rudentiformis</name>
    <dbReference type="NCBI Taxonomy" id="359158"/>
    <lineage>
        <taxon>Bacteria</taxon>
        <taxon>Bacillati</taxon>
        <taxon>Actinomycetota</taxon>
        <taxon>Actinomycetes</taxon>
        <taxon>Streptosporangiales</taxon>
        <taxon>Thermomonosporaceae</taxon>
        <taxon>Actinomadura</taxon>
    </lineage>
</organism>
<dbReference type="SUPFAM" id="SSF51735">
    <property type="entry name" value="NAD(P)-binding Rossmann-fold domains"/>
    <property type="match status" value="1"/>
</dbReference>
<keyword evidence="2" id="KW-1185">Reference proteome</keyword>
<evidence type="ECO:0000313" key="1">
    <source>
        <dbReference type="EMBL" id="KAB2349621.1"/>
    </source>
</evidence>
<comment type="caution">
    <text evidence="1">The sequence shown here is derived from an EMBL/GenBank/DDBJ whole genome shotgun (WGS) entry which is preliminary data.</text>
</comment>
<dbReference type="InterPro" id="IPR036291">
    <property type="entry name" value="NAD(P)-bd_dom_sf"/>
</dbReference>
<accession>A0A6H9Z490</accession>
<gene>
    <name evidence="1" type="ORF">F8566_12735</name>
</gene>
<dbReference type="Proteomes" id="UP000468735">
    <property type="component" value="Unassembled WGS sequence"/>
</dbReference>
<dbReference type="InterPro" id="IPR003462">
    <property type="entry name" value="ODC_Mu_crystall"/>
</dbReference>
<dbReference type="Pfam" id="PF02423">
    <property type="entry name" value="OCD_Mu_crystall"/>
    <property type="match status" value="1"/>
</dbReference>
<reference evidence="1 2" key="1">
    <citation type="submission" date="2019-09" db="EMBL/GenBank/DDBJ databases">
        <title>Actinomadura physcomitrii sp. nov., a novel actinomycete isolated from moss [Physcomitrium sphaericum (Ludw) Fuernr].</title>
        <authorList>
            <person name="Zhuang X."/>
            <person name="Liu C."/>
        </authorList>
    </citation>
    <scope>NUCLEOTIDE SEQUENCE [LARGE SCALE GENOMIC DNA]</scope>
    <source>
        <strain evidence="1 2">HMC1</strain>
    </source>
</reference>
<proteinExistence type="predicted"/>
<dbReference type="RefSeq" id="WP_151560390.1">
    <property type="nucleotide sequence ID" value="NZ_WBMT01000005.1"/>
</dbReference>
<evidence type="ECO:0000313" key="2">
    <source>
        <dbReference type="Proteomes" id="UP000468735"/>
    </source>
</evidence>
<dbReference type="OrthoDB" id="3814544at2"/>
<name>A0A6H9Z490_9ACTN</name>
<dbReference type="EMBL" id="WBMT01000005">
    <property type="protein sequence ID" value="KAB2349621.1"/>
    <property type="molecule type" value="Genomic_DNA"/>
</dbReference>
<sequence length="57" mass="6057">MRAELRQVVKGARPGRRDAAEIVVFDSTGTAVQDVAAAGRPSRGRTRGHGLAVALWD</sequence>
<protein>
    <submittedName>
        <fullName evidence="1">Uncharacterized protein</fullName>
    </submittedName>
</protein>
<dbReference type="AlphaFoldDB" id="A0A6H9Z490"/>